<dbReference type="Proteomes" id="UP001515480">
    <property type="component" value="Unassembled WGS sequence"/>
</dbReference>
<keyword evidence="1" id="KW-0479">Metal-binding</keyword>
<feature type="domain" description="RING-type" evidence="6">
    <location>
        <begin position="87"/>
        <end position="135"/>
    </location>
</feature>
<dbReference type="InterPro" id="IPR017907">
    <property type="entry name" value="Znf_RING_CS"/>
</dbReference>
<keyword evidence="8" id="KW-1185">Reference proteome</keyword>
<dbReference type="EMBL" id="JBGBPQ010000015">
    <property type="protein sequence ID" value="KAL1510221.1"/>
    <property type="molecule type" value="Genomic_DNA"/>
</dbReference>
<organism evidence="7 8">
    <name type="scientific">Prymnesium parvum</name>
    <name type="common">Toxic golden alga</name>
    <dbReference type="NCBI Taxonomy" id="97485"/>
    <lineage>
        <taxon>Eukaryota</taxon>
        <taxon>Haptista</taxon>
        <taxon>Haptophyta</taxon>
        <taxon>Prymnesiophyceae</taxon>
        <taxon>Prymnesiales</taxon>
        <taxon>Prymnesiaceae</taxon>
        <taxon>Prymnesium</taxon>
    </lineage>
</organism>
<dbReference type="GO" id="GO:0008270">
    <property type="term" value="F:zinc ion binding"/>
    <property type="evidence" value="ECO:0007669"/>
    <property type="project" value="UniProtKB-KW"/>
</dbReference>
<dbReference type="InterPro" id="IPR001841">
    <property type="entry name" value="Znf_RING"/>
</dbReference>
<feature type="region of interest" description="Disordered" evidence="5">
    <location>
        <begin position="1"/>
        <end position="28"/>
    </location>
</feature>
<evidence type="ECO:0000313" key="8">
    <source>
        <dbReference type="Proteomes" id="UP001515480"/>
    </source>
</evidence>
<dbReference type="SUPFAM" id="SSF57850">
    <property type="entry name" value="RING/U-box"/>
    <property type="match status" value="1"/>
</dbReference>
<keyword evidence="3" id="KW-0862">Zinc</keyword>
<dbReference type="PROSITE" id="PS00518">
    <property type="entry name" value="ZF_RING_1"/>
    <property type="match status" value="1"/>
</dbReference>
<evidence type="ECO:0000259" key="6">
    <source>
        <dbReference type="PROSITE" id="PS50089"/>
    </source>
</evidence>
<evidence type="ECO:0000256" key="4">
    <source>
        <dbReference type="PROSITE-ProRule" id="PRU00175"/>
    </source>
</evidence>
<sequence length="220" mass="24047">MSAPASTEDELRAPAACDPQPPEQLPPSHTIQIESDRPAAASAPLTGWSFVQSLFSGIITVANELLGVSAPVPAVPACEEEPEREMCPICYARVPSFSAACGHQICIECAVHYVREALRDKTQVYPQGVRCPMHSNGCECFITSTTVFAAACCLLRSFCSLLSRVCLVDPLEMKCCFCWTRILRLPSVHSKRQSTDRAPFHFRKSLLSAFLLESAPREAS</sequence>
<dbReference type="PROSITE" id="PS50089">
    <property type="entry name" value="ZF_RING_2"/>
    <property type="match status" value="1"/>
</dbReference>
<protein>
    <recommendedName>
        <fullName evidence="6">RING-type domain-containing protein</fullName>
    </recommendedName>
</protein>
<proteinExistence type="predicted"/>
<gene>
    <name evidence="7" type="ORF">AB1Y20_006548</name>
</gene>
<evidence type="ECO:0000313" key="7">
    <source>
        <dbReference type="EMBL" id="KAL1510221.1"/>
    </source>
</evidence>
<reference evidence="7 8" key="1">
    <citation type="journal article" date="2024" name="Science">
        <title>Giant polyketide synthase enzymes in the biosynthesis of giant marine polyether toxins.</title>
        <authorList>
            <person name="Fallon T.R."/>
            <person name="Shende V.V."/>
            <person name="Wierzbicki I.H."/>
            <person name="Pendleton A.L."/>
            <person name="Watervoot N.F."/>
            <person name="Auber R.P."/>
            <person name="Gonzalez D.J."/>
            <person name="Wisecaver J.H."/>
            <person name="Moore B.S."/>
        </authorList>
    </citation>
    <scope>NUCLEOTIDE SEQUENCE [LARGE SCALE GENOMIC DNA]</scope>
    <source>
        <strain evidence="7 8">12B1</strain>
    </source>
</reference>
<evidence type="ECO:0000256" key="1">
    <source>
        <dbReference type="ARBA" id="ARBA00022723"/>
    </source>
</evidence>
<evidence type="ECO:0000256" key="5">
    <source>
        <dbReference type="SAM" id="MobiDB-lite"/>
    </source>
</evidence>
<evidence type="ECO:0000256" key="3">
    <source>
        <dbReference type="ARBA" id="ARBA00022833"/>
    </source>
</evidence>
<comment type="caution">
    <text evidence="7">The sequence shown here is derived from an EMBL/GenBank/DDBJ whole genome shotgun (WGS) entry which is preliminary data.</text>
</comment>
<dbReference type="AlphaFoldDB" id="A0AB34IZY9"/>
<name>A0AB34IZY9_PRYPA</name>
<evidence type="ECO:0000256" key="2">
    <source>
        <dbReference type="ARBA" id="ARBA00022771"/>
    </source>
</evidence>
<keyword evidence="2 4" id="KW-0863">Zinc-finger</keyword>
<accession>A0AB34IZY9</accession>